<evidence type="ECO:0000313" key="3">
    <source>
        <dbReference type="EMBL" id="KAK7694328.1"/>
    </source>
</evidence>
<feature type="compositionally biased region" description="Low complexity" evidence="2">
    <location>
        <begin position="77"/>
        <end position="91"/>
    </location>
</feature>
<comment type="similarity">
    <text evidence="1">Belongs to the choline/ethanolamine kinase family.</text>
</comment>
<dbReference type="Gene3D" id="3.90.1200.10">
    <property type="match status" value="1"/>
</dbReference>
<dbReference type="Proteomes" id="UP001385951">
    <property type="component" value="Unassembled WGS sequence"/>
</dbReference>
<dbReference type="GO" id="GO:0006646">
    <property type="term" value="P:phosphatidylethanolamine biosynthetic process"/>
    <property type="evidence" value="ECO:0007669"/>
    <property type="project" value="TreeGrafter"/>
</dbReference>
<proteinExistence type="inferred from homology"/>
<dbReference type="SUPFAM" id="SSF56112">
    <property type="entry name" value="Protein kinase-like (PK-like)"/>
    <property type="match status" value="1"/>
</dbReference>
<accession>A0AAW0GLV6</accession>
<dbReference type="GO" id="GO:0004103">
    <property type="term" value="F:choline kinase activity"/>
    <property type="evidence" value="ECO:0007669"/>
    <property type="project" value="TreeGrafter"/>
</dbReference>
<evidence type="ECO:0000256" key="1">
    <source>
        <dbReference type="ARBA" id="ARBA00038211"/>
    </source>
</evidence>
<organism evidence="3 4">
    <name type="scientific">Cerrena zonata</name>
    <dbReference type="NCBI Taxonomy" id="2478898"/>
    <lineage>
        <taxon>Eukaryota</taxon>
        <taxon>Fungi</taxon>
        <taxon>Dikarya</taxon>
        <taxon>Basidiomycota</taxon>
        <taxon>Agaricomycotina</taxon>
        <taxon>Agaricomycetes</taxon>
        <taxon>Polyporales</taxon>
        <taxon>Cerrenaceae</taxon>
        <taxon>Cerrena</taxon>
    </lineage>
</organism>
<gene>
    <name evidence="3" type="ORF">QCA50_001511</name>
</gene>
<evidence type="ECO:0000313" key="4">
    <source>
        <dbReference type="Proteomes" id="UP001385951"/>
    </source>
</evidence>
<keyword evidence="4" id="KW-1185">Reference proteome</keyword>
<reference evidence="3 4" key="1">
    <citation type="submission" date="2022-09" db="EMBL/GenBank/DDBJ databases">
        <authorList>
            <person name="Palmer J.M."/>
        </authorList>
    </citation>
    <scope>NUCLEOTIDE SEQUENCE [LARGE SCALE GENOMIC DNA]</scope>
    <source>
        <strain evidence="3 4">DSM 7382</strain>
    </source>
</reference>
<dbReference type="AlphaFoldDB" id="A0AAW0GLV6"/>
<dbReference type="PANTHER" id="PTHR22603">
    <property type="entry name" value="CHOLINE/ETHANOALAMINE KINASE"/>
    <property type="match status" value="1"/>
</dbReference>
<feature type="region of interest" description="Disordered" evidence="2">
    <location>
        <begin position="47"/>
        <end position="91"/>
    </location>
</feature>
<comment type="caution">
    <text evidence="3">The sequence shown here is derived from an EMBL/GenBank/DDBJ whole genome shotgun (WGS) entry which is preliminary data.</text>
</comment>
<dbReference type="CDD" id="cd05157">
    <property type="entry name" value="ETNK_euk"/>
    <property type="match status" value="1"/>
</dbReference>
<dbReference type="GO" id="GO:0005737">
    <property type="term" value="C:cytoplasm"/>
    <property type="evidence" value="ECO:0007669"/>
    <property type="project" value="TreeGrafter"/>
</dbReference>
<dbReference type="PANTHER" id="PTHR22603:SF93">
    <property type="entry name" value="RE24176P"/>
    <property type="match status" value="1"/>
</dbReference>
<dbReference type="InterPro" id="IPR011009">
    <property type="entry name" value="Kinase-like_dom_sf"/>
</dbReference>
<evidence type="ECO:0008006" key="5">
    <source>
        <dbReference type="Google" id="ProtNLM"/>
    </source>
</evidence>
<dbReference type="EMBL" id="JASBNA010000002">
    <property type="protein sequence ID" value="KAK7694328.1"/>
    <property type="molecule type" value="Genomic_DNA"/>
</dbReference>
<name>A0AAW0GLV6_9APHY</name>
<sequence>MSNSWFILPRFLSKESNFFRALTGNHTFSSFRQGKTEMSSTVGPEIASAHSLGPRGRNALPLRRPVHQTSQELTDDTPSATRSPSRCSSTTSIEFDETAGDVVRVEGLRHSFERLDARRYKTVAFAGQLLLILRNIKLPHWAAVELSASSVKIQKVSGSLTNAVFFVSYPSNPSLPILLLRIYGPSSGNMISRPRELHVLHVLSSQYHIGPKVYGTFENGRVEEHFDSTALTPPEMRDPQVSSWIGARMAELHQVDITTVEGSAEWEIATKKNVRAWLHPAREVLALPSVSDSIRKDLNLDSFEAEWEHYMNWLDSQEKQLGASRRVFAHNDTQYGNLLRLNNPKPGLPEHRRIIVVDFEYAAPNTAAFDIANHFHEWTANYHSDIPHLLDSRRYPTKEERFNFYQSYITHCGLSTSSDGDECGSLNEQMTILDRQVQQWSPASHAMYAVWGIVQARETLEGDGDGEFDYIGYARCRMEGFRREVRALIP</sequence>
<evidence type="ECO:0000256" key="2">
    <source>
        <dbReference type="SAM" id="MobiDB-lite"/>
    </source>
</evidence>
<dbReference type="Pfam" id="PF01633">
    <property type="entry name" value="Choline_kinase"/>
    <property type="match status" value="1"/>
</dbReference>
<protein>
    <recommendedName>
        <fullName evidence="5">Choline kinase</fullName>
    </recommendedName>
</protein>
<dbReference type="GO" id="GO:0004305">
    <property type="term" value="F:ethanolamine kinase activity"/>
    <property type="evidence" value="ECO:0007669"/>
    <property type="project" value="TreeGrafter"/>
</dbReference>
<dbReference type="Gene3D" id="3.30.200.20">
    <property type="entry name" value="Phosphorylase Kinase, domain 1"/>
    <property type="match status" value="1"/>
</dbReference>